<reference evidence="1 2" key="1">
    <citation type="journal article" date="2016" name="Nat. Commun.">
        <title>Thousands of microbial genomes shed light on interconnected biogeochemical processes in an aquifer system.</title>
        <authorList>
            <person name="Anantharaman K."/>
            <person name="Brown C.T."/>
            <person name="Hug L.A."/>
            <person name="Sharon I."/>
            <person name="Castelle C.J."/>
            <person name="Probst A.J."/>
            <person name="Thomas B.C."/>
            <person name="Singh A."/>
            <person name="Wilkins M.J."/>
            <person name="Karaoz U."/>
            <person name="Brodie E.L."/>
            <person name="Williams K.H."/>
            <person name="Hubbard S.S."/>
            <person name="Banfield J.F."/>
        </authorList>
    </citation>
    <scope>NUCLEOTIDE SEQUENCE [LARGE SCALE GENOMIC DNA]</scope>
</reference>
<evidence type="ECO:0008006" key="3">
    <source>
        <dbReference type="Google" id="ProtNLM"/>
    </source>
</evidence>
<dbReference type="EMBL" id="MHTM01000033">
    <property type="protein sequence ID" value="OHA61569.1"/>
    <property type="molecule type" value="Genomic_DNA"/>
</dbReference>
<evidence type="ECO:0000313" key="1">
    <source>
        <dbReference type="EMBL" id="OHA61569.1"/>
    </source>
</evidence>
<comment type="caution">
    <text evidence="1">The sequence shown here is derived from an EMBL/GenBank/DDBJ whole genome shotgun (WGS) entry which is preliminary data.</text>
</comment>
<proteinExistence type="predicted"/>
<dbReference type="Gene3D" id="1.10.10.60">
    <property type="entry name" value="Homeodomain-like"/>
    <property type="match status" value="1"/>
</dbReference>
<dbReference type="AlphaFoldDB" id="A0A1G2QN81"/>
<dbReference type="Proteomes" id="UP000177140">
    <property type="component" value="Unassembled WGS sequence"/>
</dbReference>
<evidence type="ECO:0000313" key="2">
    <source>
        <dbReference type="Proteomes" id="UP000177140"/>
    </source>
</evidence>
<organism evidence="1 2">
    <name type="scientific">Candidatus Vogelbacteria bacterium RIFOXYD2_FULL_44_9</name>
    <dbReference type="NCBI Taxonomy" id="1802441"/>
    <lineage>
        <taxon>Bacteria</taxon>
        <taxon>Candidatus Vogeliibacteriota</taxon>
    </lineage>
</organism>
<protein>
    <recommendedName>
        <fullName evidence="3">RNA polymerase sigma factor 70 region 4 type 2 domain-containing protein</fullName>
    </recommendedName>
</protein>
<sequence length="205" mass="24163">MAKIESDKLNLVKKLYYEDGFSASQIAKTLGVSLDSTYYFMRRNDLKRRLASESNNLIWQKKLPSYVLNNKLGPKAEQLKNIGVTLYWGEGYKAESACGVDFANSDIEMIKVFMRFLREICGIREDRLRIYLYCYSNQKPLDLIKFWSRITKVSPRQFSRPYIRTDFVESKKAKMPHGMIHVRYGDKKLLRQILKWIDDCKQDFA</sequence>
<name>A0A1G2QN81_9BACT</name>
<accession>A0A1G2QN81</accession>
<gene>
    <name evidence="1" type="ORF">A2556_02320</name>
</gene>